<keyword evidence="5" id="KW-0472">Membrane</keyword>
<dbReference type="InterPro" id="IPR004089">
    <property type="entry name" value="MCPsignal_dom"/>
</dbReference>
<protein>
    <submittedName>
        <fullName evidence="8">Methyl-accepting chemotaxis protein</fullName>
    </submittedName>
</protein>
<feature type="transmembrane region" description="Helical" evidence="5">
    <location>
        <begin position="198"/>
        <end position="219"/>
    </location>
</feature>
<feature type="domain" description="HAMP" evidence="7">
    <location>
        <begin position="287"/>
        <end position="336"/>
    </location>
</feature>
<dbReference type="GO" id="GO:0006935">
    <property type="term" value="P:chemotaxis"/>
    <property type="evidence" value="ECO:0007669"/>
    <property type="project" value="UniProtKB-KW"/>
</dbReference>
<keyword evidence="5" id="KW-0812">Transmembrane</keyword>
<dbReference type="GO" id="GO:0004888">
    <property type="term" value="F:transmembrane signaling receptor activity"/>
    <property type="evidence" value="ECO:0007669"/>
    <property type="project" value="InterPro"/>
</dbReference>
<dbReference type="InterPro" id="IPR033462">
    <property type="entry name" value="Cache_3-Cache_2"/>
</dbReference>
<accession>A0A4R2Q8G2</accession>
<keyword evidence="9" id="KW-1185">Reference proteome</keyword>
<dbReference type="PANTHER" id="PTHR43531">
    <property type="entry name" value="PROTEIN ICFG"/>
    <property type="match status" value="1"/>
</dbReference>
<dbReference type="FunFam" id="1.10.287.950:FF:000001">
    <property type="entry name" value="Methyl-accepting chemotaxis sensory transducer"/>
    <property type="match status" value="1"/>
</dbReference>
<feature type="domain" description="HAMP" evidence="7">
    <location>
        <begin position="220"/>
        <end position="273"/>
    </location>
</feature>
<dbReference type="PANTHER" id="PTHR43531:SF11">
    <property type="entry name" value="METHYL-ACCEPTING CHEMOTAXIS PROTEIN 3"/>
    <property type="match status" value="1"/>
</dbReference>
<dbReference type="Pfam" id="PF17201">
    <property type="entry name" value="Cache_3-Cache_2"/>
    <property type="match status" value="1"/>
</dbReference>
<comment type="subcellular location">
    <subcellularLocation>
        <location evidence="1">Membrane</location>
    </subcellularLocation>
</comment>
<dbReference type="Pfam" id="PF00015">
    <property type="entry name" value="MCPsignal"/>
    <property type="match status" value="1"/>
</dbReference>
<name>A0A4R2Q8G2_9RHOB</name>
<dbReference type="InterPro" id="IPR051310">
    <property type="entry name" value="MCP_chemotaxis"/>
</dbReference>
<dbReference type="SMART" id="SM00283">
    <property type="entry name" value="MA"/>
    <property type="match status" value="1"/>
</dbReference>
<keyword evidence="4" id="KW-0807">Transducer</keyword>
<evidence type="ECO:0000256" key="1">
    <source>
        <dbReference type="ARBA" id="ARBA00004370"/>
    </source>
</evidence>
<dbReference type="SMART" id="SM00304">
    <property type="entry name" value="HAMP"/>
    <property type="match status" value="2"/>
</dbReference>
<sequence length="601" mass="63391">MKPRLQSIRVRLFLGAGLLFLALAVIQAAVLQRQSAEAMRAAAQQRQATSLRILIDQFASEFDGIDLKTGPGGRVERASWAALPELTDHAIIDRVAALSGETATLFAWDAARGDFVRVTTNIRKPDGSRAVGTVLGRDNPVHAAMIRGETFTGEATILGKPYLTIYEPIIGPAGKAIGIFYVGIDRSQIDAAIAAARYTSLVLSGLLIATALGALVLMLRAMLRPLSDLGASFERMAGGDLDAPVPHAGRPDEIGAIASRADSFRQELADARRRDEDATRQREQDNARVVRTLSAGLKRLAEGDLTQKLDEWLPETYKGLRMDFNATVDSLNMLIGSVIENALEIRRNADAITASSEELSHRTENQAATLEETAAAMDELTNSVKSTAASAAEVESVVQGAHKDAEQSSRVVHDAIGAMSDIKKSSDEISQIIGVIDDIAFQTNLLALNAGVEAARAGEAGRGFAVVASEVRGLAQRSSEAANEIKTLISGASERVDSGVSLVNRAGDALTDILGRVSEITGLVGGIATSAQEQSVGLGEINIGVTQLDQVTQQNAAMVEEMAAGAATLNAESASLEQLVARFRTRDSGNMPFAAGGATAA</sequence>
<dbReference type="RefSeq" id="WP_132460402.1">
    <property type="nucleotide sequence ID" value="NZ_SLXP01000001.1"/>
</dbReference>
<dbReference type="Gene3D" id="1.10.287.950">
    <property type="entry name" value="Methyl-accepting chemotaxis protein"/>
    <property type="match status" value="1"/>
</dbReference>
<reference evidence="8 9" key="1">
    <citation type="submission" date="2019-03" db="EMBL/GenBank/DDBJ databases">
        <title>Genomic Encyclopedia of Type Strains, Phase IV (KMG-IV): sequencing the most valuable type-strain genomes for metagenomic binning, comparative biology and taxonomic classification.</title>
        <authorList>
            <person name="Goeker M."/>
        </authorList>
    </citation>
    <scope>NUCLEOTIDE SEQUENCE [LARGE SCALE GENOMIC DNA]</scope>
    <source>
        <strain evidence="8 9">DSM 18063</strain>
    </source>
</reference>
<dbReference type="OrthoDB" id="8482111at2"/>
<evidence type="ECO:0000259" key="7">
    <source>
        <dbReference type="PROSITE" id="PS50885"/>
    </source>
</evidence>
<dbReference type="GO" id="GO:0016020">
    <property type="term" value="C:membrane"/>
    <property type="evidence" value="ECO:0007669"/>
    <property type="project" value="UniProtKB-SubCell"/>
</dbReference>
<evidence type="ECO:0000256" key="4">
    <source>
        <dbReference type="PROSITE-ProRule" id="PRU00284"/>
    </source>
</evidence>
<dbReference type="PROSITE" id="PS50111">
    <property type="entry name" value="CHEMOTAXIS_TRANSDUC_2"/>
    <property type="match status" value="1"/>
</dbReference>
<dbReference type="InterPro" id="IPR003660">
    <property type="entry name" value="HAMP_dom"/>
</dbReference>
<dbReference type="InterPro" id="IPR004090">
    <property type="entry name" value="Chemotax_Me-accpt_rcpt"/>
</dbReference>
<feature type="domain" description="Methyl-accepting transducer" evidence="6">
    <location>
        <begin position="341"/>
        <end position="570"/>
    </location>
</feature>
<dbReference type="CDD" id="cd11386">
    <property type="entry name" value="MCP_signal"/>
    <property type="match status" value="1"/>
</dbReference>
<evidence type="ECO:0000256" key="2">
    <source>
        <dbReference type="ARBA" id="ARBA00022500"/>
    </source>
</evidence>
<dbReference type="PRINTS" id="PR00260">
    <property type="entry name" value="CHEMTRNSDUCR"/>
</dbReference>
<dbReference type="InterPro" id="IPR029151">
    <property type="entry name" value="Sensor-like_sf"/>
</dbReference>
<comment type="similarity">
    <text evidence="3">Belongs to the methyl-accepting chemotaxis (MCP) protein family.</text>
</comment>
<dbReference type="CDD" id="cd06225">
    <property type="entry name" value="HAMP"/>
    <property type="match status" value="1"/>
</dbReference>
<dbReference type="SUPFAM" id="SSF158472">
    <property type="entry name" value="HAMP domain-like"/>
    <property type="match status" value="1"/>
</dbReference>
<gene>
    <name evidence="8" type="ORF">EV662_101360</name>
</gene>
<dbReference type="SUPFAM" id="SSF103190">
    <property type="entry name" value="Sensory domain-like"/>
    <property type="match status" value="1"/>
</dbReference>
<keyword evidence="5" id="KW-1133">Transmembrane helix</keyword>
<comment type="caution">
    <text evidence="8">The sequence shown here is derived from an EMBL/GenBank/DDBJ whole genome shotgun (WGS) entry which is preliminary data.</text>
</comment>
<evidence type="ECO:0000313" key="9">
    <source>
        <dbReference type="Proteomes" id="UP000294835"/>
    </source>
</evidence>
<dbReference type="GO" id="GO:0007165">
    <property type="term" value="P:signal transduction"/>
    <property type="evidence" value="ECO:0007669"/>
    <property type="project" value="UniProtKB-KW"/>
</dbReference>
<dbReference type="AlphaFoldDB" id="A0A4R2Q8G2"/>
<keyword evidence="2" id="KW-0145">Chemotaxis</keyword>
<evidence type="ECO:0000256" key="5">
    <source>
        <dbReference type="SAM" id="Phobius"/>
    </source>
</evidence>
<evidence type="ECO:0000256" key="3">
    <source>
        <dbReference type="ARBA" id="ARBA00029447"/>
    </source>
</evidence>
<dbReference type="Proteomes" id="UP000294835">
    <property type="component" value="Unassembled WGS sequence"/>
</dbReference>
<evidence type="ECO:0000259" key="6">
    <source>
        <dbReference type="PROSITE" id="PS50111"/>
    </source>
</evidence>
<dbReference type="PROSITE" id="PS50885">
    <property type="entry name" value="HAMP"/>
    <property type="match status" value="2"/>
</dbReference>
<dbReference type="EMBL" id="SLXP01000001">
    <property type="protein sequence ID" value="TCP44268.1"/>
    <property type="molecule type" value="Genomic_DNA"/>
</dbReference>
<dbReference type="Pfam" id="PF00672">
    <property type="entry name" value="HAMP"/>
    <property type="match status" value="1"/>
</dbReference>
<dbReference type="Gene3D" id="6.10.340.10">
    <property type="match status" value="1"/>
</dbReference>
<evidence type="ECO:0000313" key="8">
    <source>
        <dbReference type="EMBL" id="TCP44268.1"/>
    </source>
</evidence>
<dbReference type="SUPFAM" id="SSF58104">
    <property type="entry name" value="Methyl-accepting chemotaxis protein (MCP) signaling domain"/>
    <property type="match status" value="1"/>
</dbReference>
<proteinExistence type="inferred from homology"/>
<organism evidence="8 9">
    <name type="scientific">Rhodovulum marinum</name>
    <dbReference type="NCBI Taxonomy" id="320662"/>
    <lineage>
        <taxon>Bacteria</taxon>
        <taxon>Pseudomonadati</taxon>
        <taxon>Pseudomonadota</taxon>
        <taxon>Alphaproteobacteria</taxon>
        <taxon>Rhodobacterales</taxon>
        <taxon>Paracoccaceae</taxon>
        <taxon>Rhodovulum</taxon>
    </lineage>
</organism>